<proteinExistence type="predicted"/>
<dbReference type="InterPro" id="IPR050109">
    <property type="entry name" value="HTH-type_TetR-like_transc_reg"/>
</dbReference>
<evidence type="ECO:0000313" key="8">
    <source>
        <dbReference type="Proteomes" id="UP000066014"/>
    </source>
</evidence>
<keyword evidence="8" id="KW-1185">Reference proteome</keyword>
<dbReference type="GO" id="GO:0003700">
    <property type="term" value="F:DNA-binding transcription factor activity"/>
    <property type="evidence" value="ECO:0007669"/>
    <property type="project" value="TreeGrafter"/>
</dbReference>
<dbReference type="KEGG" id="cbab:SMCB_1819"/>
<dbReference type="Gene3D" id="1.10.357.10">
    <property type="entry name" value="Tetracycline Repressor, domain 2"/>
    <property type="match status" value="1"/>
</dbReference>
<reference evidence="7 8" key="1">
    <citation type="journal article" date="2014" name="Nat. Commun.">
        <title>Physiological and genomic features of highly alkaliphilic hydrogen-utilizing Betaproteobacteria from a continental serpentinizing site.</title>
        <authorList>
            <person name="Suzuki S."/>
            <person name="Kuenen J.G."/>
            <person name="Schipper K."/>
            <person name="van der Velde S."/>
            <person name="Ishii S."/>
            <person name="Wu A."/>
            <person name="Sorokin D.Y."/>
            <person name="Tenney A."/>
            <person name="Meng X.Y."/>
            <person name="Morrill P.L."/>
            <person name="Kamagata Y."/>
            <person name="Muyzer G."/>
            <person name="Nealson K.H."/>
        </authorList>
    </citation>
    <scope>NUCLEOTIDE SEQUENCE [LARGE SCALE GENOMIC DNA]</scope>
    <source>
        <strain evidence="7 8">B1</strain>
    </source>
</reference>
<accession>A0A060NQK0</accession>
<evidence type="ECO:0000256" key="4">
    <source>
        <dbReference type="ARBA" id="ARBA00023163"/>
    </source>
</evidence>
<evidence type="ECO:0000313" key="7">
    <source>
        <dbReference type="EMBL" id="BAO84047.1"/>
    </source>
</evidence>
<name>A0A060NQK0_9BURK</name>
<dbReference type="Pfam" id="PF00440">
    <property type="entry name" value="TetR_N"/>
    <property type="match status" value="1"/>
</dbReference>
<dbReference type="PANTHER" id="PTHR30055:SF240">
    <property type="entry name" value="HTH-TYPE TRANSCRIPTIONAL REGULATOR ACRR"/>
    <property type="match status" value="1"/>
</dbReference>
<dbReference type="InterPro" id="IPR013572">
    <property type="entry name" value="Tscrpt_reg_MAATS_C"/>
</dbReference>
<keyword evidence="2" id="KW-0805">Transcription regulation</keyword>
<keyword evidence="4" id="KW-0804">Transcription</keyword>
<dbReference type="SUPFAM" id="SSF46689">
    <property type="entry name" value="Homeodomain-like"/>
    <property type="match status" value="1"/>
</dbReference>
<feature type="domain" description="HTH tetR-type" evidence="6">
    <location>
        <begin position="30"/>
        <end position="90"/>
    </location>
</feature>
<evidence type="ECO:0000256" key="2">
    <source>
        <dbReference type="ARBA" id="ARBA00023015"/>
    </source>
</evidence>
<dbReference type="SUPFAM" id="SSF48498">
    <property type="entry name" value="Tetracyclin repressor-like, C-terminal domain"/>
    <property type="match status" value="1"/>
</dbReference>
<dbReference type="Proteomes" id="UP000066014">
    <property type="component" value="Chromosome"/>
</dbReference>
<dbReference type="InterPro" id="IPR009057">
    <property type="entry name" value="Homeodomain-like_sf"/>
</dbReference>
<evidence type="ECO:0000256" key="3">
    <source>
        <dbReference type="ARBA" id="ARBA00023125"/>
    </source>
</evidence>
<dbReference type="InterPro" id="IPR001647">
    <property type="entry name" value="HTH_TetR"/>
</dbReference>
<dbReference type="AlphaFoldDB" id="A0A060NQK0"/>
<dbReference type="Pfam" id="PF08361">
    <property type="entry name" value="TetR_C_2"/>
    <property type="match status" value="1"/>
</dbReference>
<dbReference type="InterPro" id="IPR036271">
    <property type="entry name" value="Tet_transcr_reg_TetR-rel_C_sf"/>
</dbReference>
<dbReference type="EMBL" id="AP014569">
    <property type="protein sequence ID" value="BAO84047.1"/>
    <property type="molecule type" value="Genomic_DNA"/>
</dbReference>
<dbReference type="STRING" id="1458426.SMCB_1819"/>
<dbReference type="PRINTS" id="PR00455">
    <property type="entry name" value="HTHTETR"/>
</dbReference>
<dbReference type="HOGENOM" id="CLU_069356_12_3_4"/>
<dbReference type="PANTHER" id="PTHR30055">
    <property type="entry name" value="HTH-TYPE TRANSCRIPTIONAL REGULATOR RUTR"/>
    <property type="match status" value="1"/>
</dbReference>
<dbReference type="PROSITE" id="PS50977">
    <property type="entry name" value="HTH_TETR_2"/>
    <property type="match status" value="1"/>
</dbReference>
<evidence type="ECO:0000256" key="1">
    <source>
        <dbReference type="ARBA" id="ARBA00022491"/>
    </source>
</evidence>
<dbReference type="GO" id="GO:0000976">
    <property type="term" value="F:transcription cis-regulatory region binding"/>
    <property type="evidence" value="ECO:0007669"/>
    <property type="project" value="TreeGrafter"/>
</dbReference>
<gene>
    <name evidence="7" type="ORF">SMCB_1819</name>
</gene>
<evidence type="ECO:0000259" key="6">
    <source>
        <dbReference type="PROSITE" id="PS50977"/>
    </source>
</evidence>
<evidence type="ECO:0000256" key="5">
    <source>
        <dbReference type="PROSITE-ProRule" id="PRU00335"/>
    </source>
</evidence>
<keyword evidence="3 5" id="KW-0238">DNA-binding</keyword>
<keyword evidence="1" id="KW-0678">Repressor</keyword>
<organism evidence="7 8">
    <name type="scientific">Serpentinimonas maccroryi</name>
    <dbReference type="NCBI Taxonomy" id="1458426"/>
    <lineage>
        <taxon>Bacteria</taxon>
        <taxon>Pseudomonadati</taxon>
        <taxon>Pseudomonadota</taxon>
        <taxon>Betaproteobacteria</taxon>
        <taxon>Burkholderiales</taxon>
        <taxon>Comamonadaceae</taxon>
        <taxon>Serpentinimonas</taxon>
    </lineage>
</organism>
<sequence>MLNLLRLGKFQASFLPPARNMPRKTKAEAELTRQRLLDAAELLFLERGVSRTPLHEIAAAAGATRGAIYWHFKDKAELFNAMMERATLPLEQAFADLDRQGVDALLRLRDLYAALLGALSATVHDARTQRVFAIATLKIEFVSELAAVFERRRECLQQAVAQTQQVLEAVCAATGRALPMPADQAAEALFVVFDGLISNWLIDRSRFDLQQLGEQTLRVFFRGLGLDDLLSP</sequence>
<feature type="DNA-binding region" description="H-T-H motif" evidence="5">
    <location>
        <begin position="53"/>
        <end position="72"/>
    </location>
</feature>
<protein>
    <submittedName>
        <fullName evidence="7">Transcriptional regulator</fullName>
    </submittedName>
</protein>